<feature type="domain" description="C-type lectin" evidence="2">
    <location>
        <begin position="47"/>
        <end position="160"/>
    </location>
</feature>
<keyword evidence="1" id="KW-0732">Signal</keyword>
<sequence>MFLLKIFLSFSIFLFIKIEGTPTPAVCKEKAICEWSWIPKKLCGTWYCYGVYSPVKPAWRNFWGVTNVCKSWWKGSHGISIHCQEENDWARKGFGPFYTGLYIPENLPWNVSNFQWTDGSPVDFVDWAKPGQGTNVQQPNNGAPPGQVERVVINSNHWHDVVADPGVVAIPCKKLPVRVERTFLSHNNNPCSGNSCTTCNGNNSNGRYSIYNCAVHS</sequence>
<evidence type="ECO:0000313" key="4">
    <source>
        <dbReference type="WBParaSite" id="PSU_v2.g17855.t1"/>
    </source>
</evidence>
<dbReference type="WBParaSite" id="PSU_v2.g17855.t1">
    <property type="protein sequence ID" value="PSU_v2.g17855.t1"/>
    <property type="gene ID" value="PSU_v2.g17855"/>
</dbReference>
<dbReference type="InterPro" id="IPR016187">
    <property type="entry name" value="CTDL_fold"/>
</dbReference>
<name>A0A914YEX3_9BILA</name>
<protein>
    <submittedName>
        <fullName evidence="4">C-type lectin domain-containing protein</fullName>
    </submittedName>
</protein>
<dbReference type="SUPFAM" id="SSF56436">
    <property type="entry name" value="C-type lectin-like"/>
    <property type="match status" value="1"/>
</dbReference>
<evidence type="ECO:0000256" key="1">
    <source>
        <dbReference type="SAM" id="SignalP"/>
    </source>
</evidence>
<accession>A0A914YEX3</accession>
<dbReference type="Gene3D" id="3.10.100.10">
    <property type="entry name" value="Mannose-Binding Protein A, subunit A"/>
    <property type="match status" value="1"/>
</dbReference>
<dbReference type="Proteomes" id="UP000887577">
    <property type="component" value="Unplaced"/>
</dbReference>
<evidence type="ECO:0000313" key="3">
    <source>
        <dbReference type="Proteomes" id="UP000887577"/>
    </source>
</evidence>
<keyword evidence="3" id="KW-1185">Reference proteome</keyword>
<feature type="signal peptide" evidence="1">
    <location>
        <begin position="1"/>
        <end position="20"/>
    </location>
</feature>
<proteinExistence type="predicted"/>
<dbReference type="AlphaFoldDB" id="A0A914YEX3"/>
<reference evidence="4" key="1">
    <citation type="submission" date="2022-11" db="UniProtKB">
        <authorList>
            <consortium name="WormBaseParasite"/>
        </authorList>
    </citation>
    <scope>IDENTIFICATION</scope>
</reference>
<organism evidence="3 4">
    <name type="scientific">Panagrolaimus superbus</name>
    <dbReference type="NCBI Taxonomy" id="310955"/>
    <lineage>
        <taxon>Eukaryota</taxon>
        <taxon>Metazoa</taxon>
        <taxon>Ecdysozoa</taxon>
        <taxon>Nematoda</taxon>
        <taxon>Chromadorea</taxon>
        <taxon>Rhabditida</taxon>
        <taxon>Tylenchina</taxon>
        <taxon>Panagrolaimomorpha</taxon>
        <taxon>Panagrolaimoidea</taxon>
        <taxon>Panagrolaimidae</taxon>
        <taxon>Panagrolaimus</taxon>
    </lineage>
</organism>
<dbReference type="InterPro" id="IPR016186">
    <property type="entry name" value="C-type_lectin-like/link_sf"/>
</dbReference>
<feature type="chain" id="PRO_5038078349" evidence="1">
    <location>
        <begin position="21"/>
        <end position="217"/>
    </location>
</feature>
<dbReference type="PROSITE" id="PS50041">
    <property type="entry name" value="C_TYPE_LECTIN_2"/>
    <property type="match status" value="1"/>
</dbReference>
<dbReference type="InterPro" id="IPR001304">
    <property type="entry name" value="C-type_lectin-like"/>
</dbReference>
<evidence type="ECO:0000259" key="2">
    <source>
        <dbReference type="PROSITE" id="PS50041"/>
    </source>
</evidence>